<evidence type="ECO:0000313" key="3">
    <source>
        <dbReference type="Proteomes" id="UP000783213"/>
    </source>
</evidence>
<keyword evidence="3" id="KW-1185">Reference proteome</keyword>
<protein>
    <submittedName>
        <fullName evidence="2">Uncharacterized protein</fullName>
    </submittedName>
</protein>
<dbReference type="EMBL" id="RCSX01000037">
    <property type="protein sequence ID" value="KAF7916837.1"/>
    <property type="molecule type" value="Genomic_DNA"/>
</dbReference>
<evidence type="ECO:0000313" key="2">
    <source>
        <dbReference type="EMBL" id="KAF7916837.1"/>
    </source>
</evidence>
<name>A0ABQ7I8K3_9HELO</name>
<dbReference type="Proteomes" id="UP000783213">
    <property type="component" value="Unassembled WGS sequence"/>
</dbReference>
<proteinExistence type="inferred from homology"/>
<dbReference type="GeneID" id="62237330"/>
<dbReference type="Gene3D" id="1.50.10.20">
    <property type="match status" value="1"/>
</dbReference>
<dbReference type="PANTHER" id="PTHR31739">
    <property type="entry name" value="ENT-COPALYL DIPHOSPHATE SYNTHASE, CHLOROPLASTIC"/>
    <property type="match status" value="1"/>
</dbReference>
<dbReference type="Gene3D" id="1.50.10.160">
    <property type="match status" value="1"/>
</dbReference>
<dbReference type="PANTHER" id="PTHR31739:SF25">
    <property type="entry name" value="(E,E)-GERANYLLINALOOL SYNTHASE"/>
    <property type="match status" value="1"/>
</dbReference>
<dbReference type="RefSeq" id="XP_038805540.1">
    <property type="nucleotide sequence ID" value="XM_038958180.1"/>
</dbReference>
<comment type="caution">
    <text evidence="2">The sequence shown here is derived from an EMBL/GenBank/DDBJ whole genome shotgun (WGS) entry which is preliminary data.</text>
</comment>
<comment type="similarity">
    <text evidence="1">Belongs to the terpene synthase family.</text>
</comment>
<reference evidence="2 3" key="1">
    <citation type="journal article" date="2020" name="Genome Biol. Evol.">
        <title>Comparative genomics of Sclerotiniaceae.</title>
        <authorList>
            <person name="Valero Jimenez C.A."/>
            <person name="Steentjes M."/>
            <person name="Scholten O.E."/>
            <person name="Van Kan J.A.L."/>
        </authorList>
    </citation>
    <scope>NUCLEOTIDE SEQUENCE [LARGE SCALE GENOMIC DNA]</scope>
    <source>
        <strain evidence="2 3">B1</strain>
    </source>
</reference>
<gene>
    <name evidence="2" type="ORF">EAE98_010559</name>
</gene>
<organism evidence="2 3">
    <name type="scientific">Botrytis deweyae</name>
    <dbReference type="NCBI Taxonomy" id="2478750"/>
    <lineage>
        <taxon>Eukaryota</taxon>
        <taxon>Fungi</taxon>
        <taxon>Dikarya</taxon>
        <taxon>Ascomycota</taxon>
        <taxon>Pezizomycotina</taxon>
        <taxon>Leotiomycetes</taxon>
        <taxon>Helotiales</taxon>
        <taxon>Sclerotiniaceae</taxon>
        <taxon>Botrytis</taxon>
    </lineage>
</organism>
<sequence>MRLNKEKMANLDPEILYDESQTTLLHSLEAFVGIIDFNRLGHQKRFGGMLASPSLTAAYLMNISTWDPEAEDFLRACIFDSSGRGSGGVPSAFPSTTFEITWITTTLLQNGFTVEDLGQVNISETIDYLKKQLDMHEGCVGFAEAMLSDADDTAKSLLALYLCGEFASPGPLLSRFGSKGYLQTYLGERNSSFSANCNVLKALLHSPNPCEYQSWICSITNFLSDSWWKGEIKDKWNLSPEYSMMLLSEALIGVLQLWDKGLLKELPKSVVYHKIPVILVQILNRLLFSQSRDGSWGLIEVTAYTVSTLTALSDVPYLDALEEFFESAIKSGKEFLKKSFRIDRWSEPQYIWVEKVTYGSSNLLRSYCLAALKASRKSFGWSDDLKSLRPDIAKILGLTKFYRKLPKYSKESWKIKACVLEGLIFLPQLKSTRLEIFPVNKEASEQYLEHIPVAWVLVNNCEELLLSSDLLWDMMEISLLDFLVDEYMESMVIGLADDDLKLLEVALKAICDSHSTCRLLPAFETRVVKRKRSADTLLEEFTDRDIIQARAKRPRSDISDGMITPPKIQTSSKTKLLLDVKAVFETYISFVMNHPHISGAATGDKHALRIELEAFLIAHIVQIRDNNRLASQETGEKQEVLIFTDPQLPYYSWAHTIASKHISAPLSFSFYTCLLSCNSTTNEFSGLSSAYERYLAQELSSHLAVMSRLYNDFSSIARDFKERNLNTVNFPEFHEMRDGVPISVKSLKKEVLALASYEKACMLKTAQELEDHLRSGIIGGRRMSQALRLFVSVTEVFAEMYVLKDLTNLVK</sequence>
<dbReference type="InterPro" id="IPR050148">
    <property type="entry name" value="Terpene_synthase-like"/>
</dbReference>
<dbReference type="SUPFAM" id="SSF48239">
    <property type="entry name" value="Terpenoid cyclases/Protein prenyltransferases"/>
    <property type="match status" value="1"/>
</dbReference>
<evidence type="ECO:0000256" key="1">
    <source>
        <dbReference type="ARBA" id="ARBA00006333"/>
    </source>
</evidence>
<accession>A0ABQ7I8K3</accession>
<dbReference type="InterPro" id="IPR008930">
    <property type="entry name" value="Terpenoid_cyclase/PrenylTrfase"/>
</dbReference>